<dbReference type="GeneTree" id="ENSGT00940000171189"/>
<keyword evidence="1" id="KW-0479">Metal-binding</keyword>
<dbReference type="GO" id="GO:0003676">
    <property type="term" value="F:nucleic acid binding"/>
    <property type="evidence" value="ECO:0007669"/>
    <property type="project" value="InterPro"/>
</dbReference>
<dbReference type="SUPFAM" id="SSF57756">
    <property type="entry name" value="Retrovirus zinc finger-like domains"/>
    <property type="match status" value="1"/>
</dbReference>
<evidence type="ECO:0000256" key="2">
    <source>
        <dbReference type="SAM" id="MobiDB-lite"/>
    </source>
</evidence>
<dbReference type="InterPro" id="IPR001878">
    <property type="entry name" value="Znf_CCHC"/>
</dbReference>
<dbReference type="InterPro" id="IPR021109">
    <property type="entry name" value="Peptidase_aspartic_dom_sf"/>
</dbReference>
<evidence type="ECO:0000313" key="4">
    <source>
        <dbReference type="Ensembl" id="ENSLLEP00000023527.1"/>
    </source>
</evidence>
<feature type="region of interest" description="Disordered" evidence="2">
    <location>
        <begin position="1"/>
        <end position="50"/>
    </location>
</feature>
<dbReference type="Proteomes" id="UP000694569">
    <property type="component" value="Unplaced"/>
</dbReference>
<dbReference type="PANTHER" id="PTHR15503">
    <property type="entry name" value="LDOC1 RELATED"/>
    <property type="match status" value="1"/>
</dbReference>
<keyword evidence="1" id="KW-0862">Zinc</keyword>
<reference evidence="4" key="1">
    <citation type="submission" date="2025-08" db="UniProtKB">
        <authorList>
            <consortium name="Ensembl"/>
        </authorList>
    </citation>
    <scope>IDENTIFICATION</scope>
</reference>
<feature type="domain" description="CCHC-type" evidence="3">
    <location>
        <begin position="62"/>
        <end position="77"/>
    </location>
</feature>
<dbReference type="GO" id="GO:0008270">
    <property type="term" value="F:zinc ion binding"/>
    <property type="evidence" value="ECO:0007669"/>
    <property type="project" value="UniProtKB-KW"/>
</dbReference>
<dbReference type="OrthoDB" id="3250101at2759"/>
<dbReference type="Ensembl" id="ENSLLET00000024423.1">
    <property type="protein sequence ID" value="ENSLLEP00000023527.1"/>
    <property type="gene ID" value="ENSLLEG00000014944.1"/>
</dbReference>
<name>A0A8C5PJ63_9ANUR</name>
<dbReference type="AlphaFoldDB" id="A0A8C5PJ63"/>
<dbReference type="InterPro" id="IPR032567">
    <property type="entry name" value="RTL1-rel"/>
</dbReference>
<dbReference type="Gene3D" id="3.10.10.10">
    <property type="entry name" value="HIV Type 1 Reverse Transcriptase, subunit A, domain 1"/>
    <property type="match status" value="1"/>
</dbReference>
<dbReference type="CDD" id="cd00303">
    <property type="entry name" value="retropepsin_like"/>
    <property type="match status" value="1"/>
</dbReference>
<keyword evidence="5" id="KW-1185">Reference proteome</keyword>
<dbReference type="InterPro" id="IPR036875">
    <property type="entry name" value="Znf_CCHC_sf"/>
</dbReference>
<dbReference type="Gene3D" id="4.10.60.10">
    <property type="entry name" value="Zinc finger, CCHC-type"/>
    <property type="match status" value="1"/>
</dbReference>
<sequence length="404" mass="45245">MRDRRSGCGMSHKHSQGTCSTPRSAHAVSPPRPVPTELEPMQLGHSGISGEERPYRLREGLCFYCADRGHFHLQCPKRPKRSNVSQADLVSPERQVLGTTVVSLMSNKKRKKKSRVVVPVTIGWEKVKFDTEALLDSGSAGNFLESGFAAIHQVPLVERELTLLIESIDGRRLTRPHVTHQTVPVTFCTEVLHKEKVQLQIIESPTVPIILGYRWLAKHNPVVNWGKGELESWGSKCWSRCLGMTTTVGNLNVATAPPLSTKVPKWYKDLKEVFDKGKSEILPPHSHYDCMIDLLPGTMPPRGHVYPLSQKENDIMEEYIKENLARGFIRCSSSPAGAGFFFVAKKEGDLRPCIDYRGLNRITIRNACPIPLISELFDRLRGAKVYTKLDLRGAYNLGMGQARS</sequence>
<protein>
    <recommendedName>
        <fullName evidence="3">CCHC-type domain-containing protein</fullName>
    </recommendedName>
</protein>
<evidence type="ECO:0000259" key="3">
    <source>
        <dbReference type="PROSITE" id="PS50158"/>
    </source>
</evidence>
<dbReference type="CDD" id="cd01647">
    <property type="entry name" value="RT_LTR"/>
    <property type="match status" value="1"/>
</dbReference>
<evidence type="ECO:0000313" key="5">
    <source>
        <dbReference type="Proteomes" id="UP000694569"/>
    </source>
</evidence>
<evidence type="ECO:0000256" key="1">
    <source>
        <dbReference type="PROSITE-ProRule" id="PRU00047"/>
    </source>
</evidence>
<reference evidence="4" key="2">
    <citation type="submission" date="2025-09" db="UniProtKB">
        <authorList>
            <consortium name="Ensembl"/>
        </authorList>
    </citation>
    <scope>IDENTIFICATION</scope>
</reference>
<keyword evidence="1" id="KW-0863">Zinc-finger</keyword>
<accession>A0A8C5PJ63</accession>
<dbReference type="PROSITE" id="PS50158">
    <property type="entry name" value="ZF_CCHC"/>
    <property type="match status" value="1"/>
</dbReference>
<dbReference type="PANTHER" id="PTHR15503:SF22">
    <property type="entry name" value="TRANSPOSON TY3-I GAG POLYPROTEIN"/>
    <property type="match status" value="1"/>
</dbReference>
<dbReference type="SUPFAM" id="SSF56672">
    <property type="entry name" value="DNA/RNA polymerases"/>
    <property type="match status" value="1"/>
</dbReference>
<dbReference type="InterPro" id="IPR043502">
    <property type="entry name" value="DNA/RNA_pol_sf"/>
</dbReference>
<organism evidence="4 5">
    <name type="scientific">Leptobrachium leishanense</name>
    <name type="common">Leishan spiny toad</name>
    <dbReference type="NCBI Taxonomy" id="445787"/>
    <lineage>
        <taxon>Eukaryota</taxon>
        <taxon>Metazoa</taxon>
        <taxon>Chordata</taxon>
        <taxon>Craniata</taxon>
        <taxon>Vertebrata</taxon>
        <taxon>Euteleostomi</taxon>
        <taxon>Amphibia</taxon>
        <taxon>Batrachia</taxon>
        <taxon>Anura</taxon>
        <taxon>Pelobatoidea</taxon>
        <taxon>Megophryidae</taxon>
        <taxon>Leptobrachium</taxon>
    </lineage>
</organism>
<dbReference type="Gene3D" id="3.30.70.270">
    <property type="match status" value="1"/>
</dbReference>
<proteinExistence type="predicted"/>
<dbReference type="Gene3D" id="2.40.70.10">
    <property type="entry name" value="Acid Proteases"/>
    <property type="match status" value="1"/>
</dbReference>
<dbReference type="InterPro" id="IPR043128">
    <property type="entry name" value="Rev_trsase/Diguanyl_cyclase"/>
</dbReference>